<dbReference type="InterPro" id="IPR036890">
    <property type="entry name" value="HATPase_C_sf"/>
</dbReference>
<dbReference type="FunFam" id="3.30.450.20:FF:000099">
    <property type="entry name" value="Sensory box sensor histidine kinase"/>
    <property type="match status" value="1"/>
</dbReference>
<keyword evidence="12" id="KW-0902">Two-component regulatory system</keyword>
<dbReference type="GO" id="GO:0046983">
    <property type="term" value="F:protein dimerization activity"/>
    <property type="evidence" value="ECO:0007669"/>
    <property type="project" value="InterPro"/>
</dbReference>
<dbReference type="InterPro" id="IPR050482">
    <property type="entry name" value="Sensor_HK_TwoCompSys"/>
</dbReference>
<dbReference type="InterPro" id="IPR004358">
    <property type="entry name" value="Sig_transdc_His_kin-like_C"/>
</dbReference>
<comment type="subcellular location">
    <subcellularLocation>
        <location evidence="3">Cytoplasm</location>
    </subcellularLocation>
</comment>
<evidence type="ECO:0000256" key="15">
    <source>
        <dbReference type="ARBA" id="ARBA00030800"/>
    </source>
</evidence>
<dbReference type="Gene3D" id="3.30.450.20">
    <property type="entry name" value="PAS domain"/>
    <property type="match status" value="1"/>
</dbReference>
<organism evidence="19 20">
    <name type="scientific">Candidatus Nitrospira neomarina</name>
    <dbReference type="NCBI Taxonomy" id="3020899"/>
    <lineage>
        <taxon>Bacteria</taxon>
        <taxon>Pseudomonadati</taxon>
        <taxon>Nitrospirota</taxon>
        <taxon>Nitrospiria</taxon>
        <taxon>Nitrospirales</taxon>
        <taxon>Nitrospiraceae</taxon>
        <taxon>Nitrospira</taxon>
    </lineage>
</organism>
<dbReference type="GO" id="GO:0016020">
    <property type="term" value="C:membrane"/>
    <property type="evidence" value="ECO:0007669"/>
    <property type="project" value="InterPro"/>
</dbReference>
<comment type="function">
    <text evidence="14">Member of the two-component regulatory system NreB/NreC involved in the control of dissimilatory nitrate/nitrite reduction in response to oxygen. NreB functions as a direct oxygen sensor histidine kinase which is autophosphorylated, in the absence of oxygen, probably at the conserved histidine residue, and transfers its phosphate group probably to a conserved aspartate residue of NreC. NreB/NreC activates the expression of the nitrate (narGHJI) and nitrite (nir) reductase operons, as well as the putative nitrate transporter gene narT.</text>
</comment>
<evidence type="ECO:0000259" key="18">
    <source>
        <dbReference type="PROSITE" id="PS50113"/>
    </source>
</evidence>
<dbReference type="PANTHER" id="PTHR24421:SF58">
    <property type="entry name" value="SIGNAL TRANSDUCTION HISTIDINE-PROTEIN KINASE_PHOSPHATASE UHPB"/>
    <property type="match status" value="1"/>
</dbReference>
<dbReference type="PANTHER" id="PTHR24421">
    <property type="entry name" value="NITRATE/NITRITE SENSOR PROTEIN NARX-RELATED"/>
    <property type="match status" value="1"/>
</dbReference>
<dbReference type="NCBIfam" id="TIGR00229">
    <property type="entry name" value="sensory_box"/>
    <property type="match status" value="1"/>
</dbReference>
<keyword evidence="16" id="KW-0175">Coiled coil</keyword>
<dbReference type="Gene3D" id="3.30.565.10">
    <property type="entry name" value="Histidine kinase-like ATPase, C-terminal domain"/>
    <property type="match status" value="1"/>
</dbReference>
<dbReference type="Gene3D" id="1.20.5.1930">
    <property type="match status" value="1"/>
</dbReference>
<dbReference type="InterPro" id="IPR000700">
    <property type="entry name" value="PAS-assoc_C"/>
</dbReference>
<dbReference type="InterPro" id="IPR035965">
    <property type="entry name" value="PAS-like_dom_sf"/>
</dbReference>
<dbReference type="AlphaFoldDB" id="A0AA96GQE7"/>
<dbReference type="PROSITE" id="PS50113">
    <property type="entry name" value="PAC"/>
    <property type="match status" value="1"/>
</dbReference>
<gene>
    <name evidence="19" type="ORF">PQG83_00485</name>
</gene>
<evidence type="ECO:0000256" key="5">
    <source>
        <dbReference type="ARBA" id="ARBA00017322"/>
    </source>
</evidence>
<dbReference type="EMBL" id="CP116968">
    <property type="protein sequence ID" value="WNM62254.1"/>
    <property type="molecule type" value="Genomic_DNA"/>
</dbReference>
<evidence type="ECO:0000256" key="2">
    <source>
        <dbReference type="ARBA" id="ARBA00001966"/>
    </source>
</evidence>
<feature type="coiled-coil region" evidence="16">
    <location>
        <begin position="158"/>
        <end position="188"/>
    </location>
</feature>
<dbReference type="Pfam" id="PF08447">
    <property type="entry name" value="PAS_3"/>
    <property type="match status" value="1"/>
</dbReference>
<evidence type="ECO:0000256" key="1">
    <source>
        <dbReference type="ARBA" id="ARBA00000085"/>
    </source>
</evidence>
<dbReference type="EC" id="2.7.13.3" evidence="4"/>
<dbReference type="Pfam" id="PF07730">
    <property type="entry name" value="HisKA_3"/>
    <property type="match status" value="1"/>
</dbReference>
<evidence type="ECO:0000259" key="17">
    <source>
        <dbReference type="PROSITE" id="PS50109"/>
    </source>
</evidence>
<evidence type="ECO:0000256" key="13">
    <source>
        <dbReference type="ARBA" id="ARBA00023014"/>
    </source>
</evidence>
<evidence type="ECO:0000256" key="6">
    <source>
        <dbReference type="ARBA" id="ARBA00022485"/>
    </source>
</evidence>
<keyword evidence="8" id="KW-0808">Transferase</keyword>
<sequence>MQQNLDISSLPREQNNLRIMADRMPGMIWIAGMDTRCTYFNTSWLTFTERTLEQELAMTWTDGIHPDDRQRCLDTYLEAFHGWLSFRMEHRLRRADGQYRWVLHSGVPWMTEDGDHGGYLGSCVDVTDLKRCKGALQAQHEDLGHLMQARTASLLVTNARLQQEMAEHKQAEHQLIEQQTQLRVLAAEVSVAEERERRRIAIGLHDDIGQVLALLKLKAGELTESEADGKTGQLLKDIRDLVNQAARATRSATFELSSPVLYELGLEAAIQSQGEQHTQQNGPAFHFKTDHQVTMLIDNTRVVIFRIVQELLRNIRKHACACNTTVSICRNGEHLQLTVEDDGVGFDASRIGHRVGPKGGFGLFSIREQVKGIGGRFKIMSSLGCGTQVLIVVPLG</sequence>
<dbReference type="SMART" id="SM00091">
    <property type="entry name" value="PAS"/>
    <property type="match status" value="1"/>
</dbReference>
<dbReference type="Pfam" id="PF02518">
    <property type="entry name" value="HATPase_c"/>
    <property type="match status" value="1"/>
</dbReference>
<dbReference type="CDD" id="cd00130">
    <property type="entry name" value="PAS"/>
    <property type="match status" value="1"/>
</dbReference>
<evidence type="ECO:0000256" key="7">
    <source>
        <dbReference type="ARBA" id="ARBA00022490"/>
    </source>
</evidence>
<dbReference type="KEGG" id="nneo:PQG83_00485"/>
<reference evidence="19 20" key="1">
    <citation type="submission" date="2023-01" db="EMBL/GenBank/DDBJ databases">
        <title>Cultivation and genomic characterization of new, ubiquitous marine nitrite-oxidizing bacteria from the Nitrospirales.</title>
        <authorList>
            <person name="Mueller A.J."/>
            <person name="Daebeler A."/>
            <person name="Herbold C.W."/>
            <person name="Kirkegaard R.H."/>
            <person name="Daims H."/>
        </authorList>
    </citation>
    <scope>NUCLEOTIDE SEQUENCE [LARGE SCALE GENOMIC DNA]</scope>
    <source>
        <strain evidence="19 20">DK</strain>
    </source>
</reference>
<keyword evidence="7" id="KW-0963">Cytoplasm</keyword>
<dbReference type="GO" id="GO:0000155">
    <property type="term" value="F:phosphorelay sensor kinase activity"/>
    <property type="evidence" value="ECO:0007669"/>
    <property type="project" value="InterPro"/>
</dbReference>
<evidence type="ECO:0000256" key="8">
    <source>
        <dbReference type="ARBA" id="ARBA00022679"/>
    </source>
</evidence>
<dbReference type="PROSITE" id="PS50109">
    <property type="entry name" value="HIS_KIN"/>
    <property type="match status" value="1"/>
</dbReference>
<dbReference type="InterPro" id="IPR000014">
    <property type="entry name" value="PAS"/>
</dbReference>
<keyword evidence="20" id="KW-1185">Reference proteome</keyword>
<dbReference type="SMART" id="SM00086">
    <property type="entry name" value="PAC"/>
    <property type="match status" value="1"/>
</dbReference>
<protein>
    <recommendedName>
        <fullName evidence="5">Oxygen sensor histidine kinase NreB</fullName>
        <ecNumber evidence="4">2.7.13.3</ecNumber>
    </recommendedName>
    <alternativeName>
        <fullName evidence="15">Nitrogen regulation protein B</fullName>
    </alternativeName>
</protein>
<keyword evidence="10 19" id="KW-0418">Kinase</keyword>
<dbReference type="GO" id="GO:0051539">
    <property type="term" value="F:4 iron, 4 sulfur cluster binding"/>
    <property type="evidence" value="ECO:0007669"/>
    <property type="project" value="UniProtKB-KW"/>
</dbReference>
<evidence type="ECO:0000256" key="14">
    <source>
        <dbReference type="ARBA" id="ARBA00024827"/>
    </source>
</evidence>
<dbReference type="InterPro" id="IPR011712">
    <property type="entry name" value="Sig_transdc_His_kin_sub3_dim/P"/>
</dbReference>
<evidence type="ECO:0000256" key="3">
    <source>
        <dbReference type="ARBA" id="ARBA00004496"/>
    </source>
</evidence>
<dbReference type="SUPFAM" id="SSF55874">
    <property type="entry name" value="ATPase domain of HSP90 chaperone/DNA topoisomerase II/histidine kinase"/>
    <property type="match status" value="1"/>
</dbReference>
<evidence type="ECO:0000313" key="19">
    <source>
        <dbReference type="EMBL" id="WNM62254.1"/>
    </source>
</evidence>
<evidence type="ECO:0000256" key="16">
    <source>
        <dbReference type="SAM" id="Coils"/>
    </source>
</evidence>
<proteinExistence type="predicted"/>
<accession>A0AA96GQE7</accession>
<dbReference type="InterPro" id="IPR003594">
    <property type="entry name" value="HATPase_dom"/>
</dbReference>
<comment type="cofactor">
    <cofactor evidence="2">
        <name>[4Fe-4S] cluster</name>
        <dbReference type="ChEBI" id="CHEBI:49883"/>
    </cofactor>
</comment>
<dbReference type="SUPFAM" id="SSF55785">
    <property type="entry name" value="PYP-like sensor domain (PAS domain)"/>
    <property type="match status" value="1"/>
</dbReference>
<keyword evidence="9" id="KW-0479">Metal-binding</keyword>
<dbReference type="PRINTS" id="PR00344">
    <property type="entry name" value="BCTRLSENSOR"/>
</dbReference>
<dbReference type="GO" id="GO:0005737">
    <property type="term" value="C:cytoplasm"/>
    <property type="evidence" value="ECO:0007669"/>
    <property type="project" value="UniProtKB-SubCell"/>
</dbReference>
<feature type="domain" description="PAC" evidence="18">
    <location>
        <begin position="86"/>
        <end position="138"/>
    </location>
</feature>
<dbReference type="InterPro" id="IPR013655">
    <property type="entry name" value="PAS_fold_3"/>
</dbReference>
<feature type="domain" description="Histidine kinase" evidence="17">
    <location>
        <begin position="304"/>
        <end position="396"/>
    </location>
</feature>
<dbReference type="Proteomes" id="UP001302494">
    <property type="component" value="Chromosome"/>
</dbReference>
<dbReference type="RefSeq" id="WP_312745470.1">
    <property type="nucleotide sequence ID" value="NZ_CP116968.1"/>
</dbReference>
<name>A0AA96GQE7_9BACT</name>
<dbReference type="InterPro" id="IPR001610">
    <property type="entry name" value="PAC"/>
</dbReference>
<evidence type="ECO:0000256" key="10">
    <source>
        <dbReference type="ARBA" id="ARBA00022777"/>
    </source>
</evidence>
<dbReference type="GO" id="GO:0046872">
    <property type="term" value="F:metal ion binding"/>
    <property type="evidence" value="ECO:0007669"/>
    <property type="project" value="UniProtKB-KW"/>
</dbReference>
<evidence type="ECO:0000256" key="11">
    <source>
        <dbReference type="ARBA" id="ARBA00023004"/>
    </source>
</evidence>
<evidence type="ECO:0000256" key="9">
    <source>
        <dbReference type="ARBA" id="ARBA00022723"/>
    </source>
</evidence>
<evidence type="ECO:0000313" key="20">
    <source>
        <dbReference type="Proteomes" id="UP001302494"/>
    </source>
</evidence>
<keyword evidence="11" id="KW-0408">Iron</keyword>
<evidence type="ECO:0000256" key="4">
    <source>
        <dbReference type="ARBA" id="ARBA00012438"/>
    </source>
</evidence>
<keyword evidence="13" id="KW-0411">Iron-sulfur</keyword>
<dbReference type="InterPro" id="IPR005467">
    <property type="entry name" value="His_kinase_dom"/>
</dbReference>
<evidence type="ECO:0000256" key="12">
    <source>
        <dbReference type="ARBA" id="ARBA00023012"/>
    </source>
</evidence>
<keyword evidence="6" id="KW-0004">4Fe-4S</keyword>
<comment type="catalytic activity">
    <reaction evidence="1">
        <text>ATP + protein L-histidine = ADP + protein N-phospho-L-histidine.</text>
        <dbReference type="EC" id="2.7.13.3"/>
    </reaction>
</comment>
<dbReference type="CDD" id="cd16917">
    <property type="entry name" value="HATPase_UhpB-NarQ-NarX-like"/>
    <property type="match status" value="1"/>
</dbReference>